<name>A0A0F4YE77_RASE3</name>
<dbReference type="EMBL" id="LASV01000771">
    <property type="protein sequence ID" value="KKA16445.1"/>
    <property type="molecule type" value="Genomic_DNA"/>
</dbReference>
<dbReference type="RefSeq" id="XP_013323057.1">
    <property type="nucleotide sequence ID" value="XM_013467603.1"/>
</dbReference>
<accession>A0A0F4YE77</accession>
<organism evidence="1 2">
    <name type="scientific">Rasamsonia emersonii (strain ATCC 16479 / CBS 393.64 / IMI 116815)</name>
    <dbReference type="NCBI Taxonomy" id="1408163"/>
    <lineage>
        <taxon>Eukaryota</taxon>
        <taxon>Fungi</taxon>
        <taxon>Dikarya</taxon>
        <taxon>Ascomycota</taxon>
        <taxon>Pezizomycotina</taxon>
        <taxon>Eurotiomycetes</taxon>
        <taxon>Eurotiomycetidae</taxon>
        <taxon>Eurotiales</taxon>
        <taxon>Trichocomaceae</taxon>
        <taxon>Rasamsonia</taxon>
    </lineage>
</organism>
<evidence type="ECO:0000313" key="2">
    <source>
        <dbReference type="Proteomes" id="UP000053958"/>
    </source>
</evidence>
<dbReference type="AlphaFoldDB" id="A0A0F4YE77"/>
<sequence>VIACYFASRGRYFERGQKLQKKLPDEHWRQKSFLVRAGFEGTRTRSKKRKPWHPKIHFWIWYLDGMEPVFDNTCSRRKGRPCSWIPRLHL</sequence>
<gene>
    <name evidence="1" type="ORF">T310_9964</name>
</gene>
<proteinExistence type="predicted"/>
<comment type="caution">
    <text evidence="1">The sequence shown here is derived from an EMBL/GenBank/DDBJ whole genome shotgun (WGS) entry which is preliminary data.</text>
</comment>
<dbReference type="Proteomes" id="UP000053958">
    <property type="component" value="Unassembled WGS sequence"/>
</dbReference>
<feature type="non-terminal residue" evidence="1">
    <location>
        <position position="1"/>
    </location>
</feature>
<reference evidence="1 2" key="1">
    <citation type="submission" date="2015-04" db="EMBL/GenBank/DDBJ databases">
        <authorList>
            <person name="Heijne W.H."/>
            <person name="Fedorova N.D."/>
            <person name="Nierman W.C."/>
            <person name="Vollebregt A.W."/>
            <person name="Zhao Z."/>
            <person name="Wu L."/>
            <person name="Kumar M."/>
            <person name="Stam H."/>
            <person name="van den Berg M.A."/>
            <person name="Pel H.J."/>
        </authorList>
    </citation>
    <scope>NUCLEOTIDE SEQUENCE [LARGE SCALE GENOMIC DNA]</scope>
    <source>
        <strain evidence="1 2">CBS 393.64</strain>
    </source>
</reference>
<keyword evidence="2" id="KW-1185">Reference proteome</keyword>
<protein>
    <submittedName>
        <fullName evidence="1">Uncharacterized protein</fullName>
    </submittedName>
</protein>
<dbReference type="GeneID" id="25321875"/>
<evidence type="ECO:0000313" key="1">
    <source>
        <dbReference type="EMBL" id="KKA16445.1"/>
    </source>
</evidence>